<reference evidence="2 3" key="1">
    <citation type="submission" date="2021-06" db="EMBL/GenBank/DDBJ databases">
        <title>Caerostris extrusa draft genome.</title>
        <authorList>
            <person name="Kono N."/>
            <person name="Arakawa K."/>
        </authorList>
    </citation>
    <scope>NUCLEOTIDE SEQUENCE [LARGE SCALE GENOMIC DNA]</scope>
</reference>
<evidence type="ECO:0000313" key="3">
    <source>
        <dbReference type="Proteomes" id="UP001054945"/>
    </source>
</evidence>
<dbReference type="AlphaFoldDB" id="A0AAV4MLM1"/>
<evidence type="ECO:0000259" key="1">
    <source>
        <dbReference type="Pfam" id="PF00692"/>
    </source>
</evidence>
<evidence type="ECO:0000313" key="2">
    <source>
        <dbReference type="EMBL" id="GIX72462.1"/>
    </source>
</evidence>
<dbReference type="Gene3D" id="2.70.40.10">
    <property type="match status" value="1"/>
</dbReference>
<dbReference type="InterPro" id="IPR036157">
    <property type="entry name" value="dUTPase-like_sf"/>
</dbReference>
<accession>A0AAV4MLM1</accession>
<protein>
    <recommendedName>
        <fullName evidence="1">dUTPase-like domain-containing protein</fullName>
    </recommendedName>
</protein>
<organism evidence="2 3">
    <name type="scientific">Caerostris extrusa</name>
    <name type="common">Bark spider</name>
    <name type="synonym">Caerostris bankana</name>
    <dbReference type="NCBI Taxonomy" id="172846"/>
    <lineage>
        <taxon>Eukaryota</taxon>
        <taxon>Metazoa</taxon>
        <taxon>Ecdysozoa</taxon>
        <taxon>Arthropoda</taxon>
        <taxon>Chelicerata</taxon>
        <taxon>Arachnida</taxon>
        <taxon>Araneae</taxon>
        <taxon>Araneomorphae</taxon>
        <taxon>Entelegynae</taxon>
        <taxon>Araneoidea</taxon>
        <taxon>Araneidae</taxon>
        <taxon>Caerostris</taxon>
    </lineage>
</organism>
<dbReference type="EMBL" id="BPLR01019850">
    <property type="protein sequence ID" value="GIX72462.1"/>
    <property type="molecule type" value="Genomic_DNA"/>
</dbReference>
<gene>
    <name evidence="2" type="ORF">CEXT_515661</name>
</gene>
<keyword evidence="3" id="KW-1185">Reference proteome</keyword>
<feature type="non-terminal residue" evidence="2">
    <location>
        <position position="1"/>
    </location>
</feature>
<feature type="domain" description="dUTPase-like" evidence="1">
    <location>
        <begin position="2"/>
        <end position="30"/>
    </location>
</feature>
<dbReference type="SUPFAM" id="SSF51283">
    <property type="entry name" value="dUTPase-like"/>
    <property type="match status" value="1"/>
</dbReference>
<dbReference type="Proteomes" id="UP001054945">
    <property type="component" value="Unassembled WGS sequence"/>
</dbReference>
<dbReference type="Pfam" id="PF00692">
    <property type="entry name" value="dUTPase"/>
    <property type="match status" value="1"/>
</dbReference>
<proteinExistence type="predicted"/>
<name>A0AAV4MLM1_CAEEX</name>
<dbReference type="InterPro" id="IPR029054">
    <property type="entry name" value="dUTPase-like"/>
</dbReference>
<sequence>VKGDRIAQLICEKISYPELEEVENLENTERV</sequence>
<comment type="caution">
    <text evidence="2">The sequence shown here is derived from an EMBL/GenBank/DDBJ whole genome shotgun (WGS) entry which is preliminary data.</text>
</comment>